<keyword evidence="6" id="KW-1133">Transmembrane helix</keyword>
<feature type="region of interest" description="Disordered" evidence="5">
    <location>
        <begin position="377"/>
        <end position="424"/>
    </location>
</feature>
<feature type="region of interest" description="Disordered" evidence="5">
    <location>
        <begin position="338"/>
        <end position="363"/>
    </location>
</feature>
<evidence type="ECO:0000256" key="5">
    <source>
        <dbReference type="SAM" id="MobiDB-lite"/>
    </source>
</evidence>
<keyword evidence="10" id="KW-1185">Reference proteome</keyword>
<feature type="domain" description="RING-type" evidence="8">
    <location>
        <begin position="292"/>
        <end position="334"/>
    </location>
</feature>
<dbReference type="InterPro" id="IPR051834">
    <property type="entry name" value="RING_finger_E3_ligase"/>
</dbReference>
<evidence type="ECO:0000256" key="3">
    <source>
        <dbReference type="ARBA" id="ARBA00022833"/>
    </source>
</evidence>
<dbReference type="CDD" id="cd16454">
    <property type="entry name" value="RING-H2_PA-TM-RING"/>
    <property type="match status" value="1"/>
</dbReference>
<evidence type="ECO:0000256" key="2">
    <source>
        <dbReference type="ARBA" id="ARBA00022771"/>
    </source>
</evidence>
<feature type="signal peptide" evidence="7">
    <location>
        <begin position="1"/>
        <end position="25"/>
    </location>
</feature>
<protein>
    <submittedName>
        <fullName evidence="9">Receptor homology region, transmembrane domain-and RING domain-containing protein 2</fullName>
    </submittedName>
</protein>
<evidence type="ECO:0000259" key="8">
    <source>
        <dbReference type="PROSITE" id="PS50089"/>
    </source>
</evidence>
<dbReference type="Proteomes" id="UP001174909">
    <property type="component" value="Unassembled WGS sequence"/>
</dbReference>
<evidence type="ECO:0000256" key="4">
    <source>
        <dbReference type="PROSITE-ProRule" id="PRU00175"/>
    </source>
</evidence>
<dbReference type="Gene3D" id="3.30.40.10">
    <property type="entry name" value="Zinc/RING finger domain, C3HC4 (zinc finger)"/>
    <property type="match status" value="1"/>
</dbReference>
<keyword evidence="6" id="KW-0472">Membrane</keyword>
<dbReference type="InterPro" id="IPR001841">
    <property type="entry name" value="Znf_RING"/>
</dbReference>
<dbReference type="Gene3D" id="3.50.30.30">
    <property type="match status" value="1"/>
</dbReference>
<evidence type="ECO:0000256" key="1">
    <source>
        <dbReference type="ARBA" id="ARBA00022723"/>
    </source>
</evidence>
<dbReference type="PANTHER" id="PTHR45931">
    <property type="entry name" value="SI:CH211-59O9.10"/>
    <property type="match status" value="1"/>
</dbReference>
<dbReference type="AlphaFoldDB" id="A0AA35WBQ4"/>
<reference evidence="9" key="1">
    <citation type="submission" date="2023-03" db="EMBL/GenBank/DDBJ databases">
        <authorList>
            <person name="Steffen K."/>
            <person name="Cardenas P."/>
        </authorList>
    </citation>
    <scope>NUCLEOTIDE SEQUENCE</scope>
</reference>
<dbReference type="EMBL" id="CASHTH010000766">
    <property type="protein sequence ID" value="CAI8007377.1"/>
    <property type="molecule type" value="Genomic_DNA"/>
</dbReference>
<keyword evidence="1" id="KW-0479">Metal-binding</keyword>
<dbReference type="PANTHER" id="PTHR45931:SF3">
    <property type="entry name" value="RING ZINC FINGER-CONTAINING PROTEIN"/>
    <property type="match status" value="1"/>
</dbReference>
<dbReference type="GO" id="GO:0061630">
    <property type="term" value="F:ubiquitin protein ligase activity"/>
    <property type="evidence" value="ECO:0007669"/>
    <property type="project" value="TreeGrafter"/>
</dbReference>
<dbReference type="FunFam" id="3.30.40.10:FF:000388">
    <property type="entry name" value="Putative RING zinc finger domain superfamily protein"/>
    <property type="match status" value="1"/>
</dbReference>
<keyword evidence="3" id="KW-0862">Zinc</keyword>
<dbReference type="GO" id="GO:0006511">
    <property type="term" value="P:ubiquitin-dependent protein catabolic process"/>
    <property type="evidence" value="ECO:0007669"/>
    <property type="project" value="TreeGrafter"/>
</dbReference>
<keyword evidence="6 9" id="KW-0812">Transmembrane</keyword>
<feature type="chain" id="PRO_5041363540" evidence="7">
    <location>
        <begin position="26"/>
        <end position="424"/>
    </location>
</feature>
<dbReference type="SUPFAM" id="SSF57850">
    <property type="entry name" value="RING/U-box"/>
    <property type="match status" value="1"/>
</dbReference>
<gene>
    <name evidence="9" type="ORF">GBAR_LOCUS5174</name>
</gene>
<evidence type="ECO:0000256" key="7">
    <source>
        <dbReference type="SAM" id="SignalP"/>
    </source>
</evidence>
<dbReference type="PROSITE" id="PS50089">
    <property type="entry name" value="ZF_RING_2"/>
    <property type="match status" value="1"/>
</dbReference>
<comment type="caution">
    <text evidence="9">The sequence shown here is derived from an EMBL/GenBank/DDBJ whole genome shotgun (WGS) entry which is preliminary data.</text>
</comment>
<keyword evidence="9" id="KW-0675">Receptor</keyword>
<dbReference type="Pfam" id="PF13639">
    <property type="entry name" value="zf-RING_2"/>
    <property type="match status" value="1"/>
</dbReference>
<dbReference type="GO" id="GO:0005634">
    <property type="term" value="C:nucleus"/>
    <property type="evidence" value="ECO:0007669"/>
    <property type="project" value="TreeGrafter"/>
</dbReference>
<keyword evidence="7" id="KW-0732">Signal</keyword>
<dbReference type="InterPro" id="IPR013083">
    <property type="entry name" value="Znf_RING/FYVE/PHD"/>
</dbReference>
<proteinExistence type="predicted"/>
<dbReference type="SMART" id="SM00184">
    <property type="entry name" value="RING"/>
    <property type="match status" value="1"/>
</dbReference>
<feature type="compositionally biased region" description="Low complexity" evidence="5">
    <location>
        <begin position="400"/>
        <end position="416"/>
    </location>
</feature>
<keyword evidence="2 4" id="KW-0863">Zinc-finger</keyword>
<accession>A0AA35WBQ4</accession>
<dbReference type="GO" id="GO:0008270">
    <property type="term" value="F:zinc ion binding"/>
    <property type="evidence" value="ECO:0007669"/>
    <property type="project" value="UniProtKB-KW"/>
</dbReference>
<feature type="transmembrane region" description="Helical" evidence="6">
    <location>
        <begin position="183"/>
        <end position="208"/>
    </location>
</feature>
<evidence type="ECO:0000313" key="9">
    <source>
        <dbReference type="EMBL" id="CAI8007377.1"/>
    </source>
</evidence>
<evidence type="ECO:0000256" key="6">
    <source>
        <dbReference type="SAM" id="Phobius"/>
    </source>
</evidence>
<organism evidence="9 10">
    <name type="scientific">Geodia barretti</name>
    <name type="common">Barrett's horny sponge</name>
    <dbReference type="NCBI Taxonomy" id="519541"/>
    <lineage>
        <taxon>Eukaryota</taxon>
        <taxon>Metazoa</taxon>
        <taxon>Porifera</taxon>
        <taxon>Demospongiae</taxon>
        <taxon>Heteroscleromorpha</taxon>
        <taxon>Tetractinellida</taxon>
        <taxon>Astrophorina</taxon>
        <taxon>Geodiidae</taxon>
        <taxon>Geodia</taxon>
    </lineage>
</organism>
<name>A0AA35WBQ4_GEOBA</name>
<sequence>MQFLVLAPEAIVLVFLGLLASPSWQYVTIELKNNSRSLGDRYKYEDDSVFTYRYANFPGNGKLSGYVWRWSDLEFPTNGCQYIDPLSYDVQAEGSRWFALIEGLSTCAKDMVQNVRNAGFDLVIGYDNGSSSAPDLSSSLRDSDFPIVAISSGYAEKLLEIAATDSQTGSVRADVSVVDLDDLVVGFSVGFLVLSLALFTLFFCFVYCRWRARRRGLYSFPATGGRDPLQQRFTRARLERQELIESILRQLQELHIEPGRHPPLGEEATRALPQKKFSEVALRESSSSKETCAICVEEFQAEEVVRVLPCSHFFHPNCIDPWLTEHSSMCPLCKQSVSQQNEQPPGVPGAPYEVNPLSSSSASSLSIDTESLENFATPTAVTPVPPPLESPTFAVQVRGSSASVNDDSLSSASSDAPLITSTNR</sequence>
<evidence type="ECO:0000313" key="10">
    <source>
        <dbReference type="Proteomes" id="UP001174909"/>
    </source>
</evidence>